<dbReference type="SUPFAM" id="SSF56091">
    <property type="entry name" value="DNA ligase/mRNA capping enzyme, catalytic domain"/>
    <property type="match status" value="1"/>
</dbReference>
<sequence length="313" mass="34869">MTVRNPQLFNSAAVADLDKFIEDGNWALEQKVDGMRCLTVITRELYQHPRVEFFTRGGRELKSSAAKKHFDKLRSALIAWADSLVGHGTQRFEIVFDAEILTDGDGQLVILDMPYSNLTAFKAHAFDVTPETEYIRRRFRLLALAAVSELAMKVPMATIVTAATGVQDKIVLVNTVVEKNLEGFIAKRLDSRYTEGERVKHSLKIKLTQTADVVVMAKNSGESKHSIRGGDKINYEFGVWDTSADGHSYLKHIGNCSGIGKDNAEVGDVIEVEYLYAGAGGKLVQPRMIKIRTDKDQADCSIDQLKYVNKEVI</sequence>
<feature type="domain" description="ATP-dependent DNA ligase family profile" evidence="1">
    <location>
        <begin position="23"/>
        <end position="206"/>
    </location>
</feature>
<dbReference type="Gene3D" id="3.30.470.30">
    <property type="entry name" value="DNA ligase/mRNA capping enzyme"/>
    <property type="match status" value="1"/>
</dbReference>
<organism evidence="2">
    <name type="scientific">Micrococcus phage Kurnik</name>
    <dbReference type="NCBI Taxonomy" id="3092208"/>
    <lineage>
        <taxon>Viruses</taxon>
        <taxon>Duplodnaviria</taxon>
        <taxon>Heunggongvirae</taxon>
        <taxon>Uroviricota</taxon>
        <taxon>Caudoviricetes</taxon>
    </lineage>
</organism>
<proteinExistence type="predicted"/>
<evidence type="ECO:0000313" key="2">
    <source>
        <dbReference type="EMBL" id="WZE63450.1"/>
    </source>
</evidence>
<dbReference type="Pfam" id="PF01068">
    <property type="entry name" value="DNA_ligase_A_M"/>
    <property type="match status" value="1"/>
</dbReference>
<reference evidence="2" key="1">
    <citation type="submission" date="2023-10" db="EMBL/GenBank/DDBJ databases">
        <title>Two new lytic phages for Micrococcus sp. strain 1402.</title>
        <authorList>
            <person name="Petrzik K."/>
        </authorList>
    </citation>
    <scope>NUCLEOTIDE SEQUENCE</scope>
</reference>
<name>A0AAU6R748_9CAUD</name>
<dbReference type="GO" id="GO:0006281">
    <property type="term" value="P:DNA repair"/>
    <property type="evidence" value="ECO:0007669"/>
    <property type="project" value="InterPro"/>
</dbReference>
<dbReference type="GO" id="GO:0006310">
    <property type="term" value="P:DNA recombination"/>
    <property type="evidence" value="ECO:0007669"/>
    <property type="project" value="InterPro"/>
</dbReference>
<evidence type="ECO:0000259" key="1">
    <source>
        <dbReference type="Pfam" id="PF01068"/>
    </source>
</evidence>
<dbReference type="InterPro" id="IPR012310">
    <property type="entry name" value="DNA_ligase_ATP-dep_cent"/>
</dbReference>
<keyword evidence="2" id="KW-0436">Ligase</keyword>
<dbReference type="GO" id="GO:0003910">
    <property type="term" value="F:DNA ligase (ATP) activity"/>
    <property type="evidence" value="ECO:0007669"/>
    <property type="project" value="InterPro"/>
</dbReference>
<dbReference type="GO" id="GO:0005524">
    <property type="term" value="F:ATP binding"/>
    <property type="evidence" value="ECO:0007669"/>
    <property type="project" value="InterPro"/>
</dbReference>
<protein>
    <submittedName>
        <fullName evidence="2">DNA ligase</fullName>
    </submittedName>
</protein>
<accession>A0AAU6R748</accession>
<dbReference type="EMBL" id="OR756649">
    <property type="protein sequence ID" value="WZE63450.1"/>
    <property type="molecule type" value="Genomic_DNA"/>
</dbReference>